<reference evidence="1" key="2">
    <citation type="submission" date="2013-05" db="EMBL/GenBank/DDBJ databases">
        <authorList>
            <person name="Carter J.-M."/>
            <person name="Baker S.C."/>
            <person name="Pink R."/>
            <person name="Carter D.R.F."/>
            <person name="Collins A."/>
            <person name="Tomlin J."/>
            <person name="Gibbs M."/>
            <person name="Breuker C.J."/>
        </authorList>
    </citation>
    <scope>NUCLEOTIDE SEQUENCE</scope>
    <source>
        <tissue evidence="1">Ovary</tissue>
    </source>
</reference>
<dbReference type="AlphaFoldDB" id="S4PF04"/>
<name>S4PF04_9NEOP</name>
<protein>
    <submittedName>
        <fullName evidence="1">Uncharacterized protein</fullName>
    </submittedName>
</protein>
<accession>S4PF04</accession>
<dbReference type="EMBL" id="GAIX01004262">
    <property type="protein sequence ID" value="JAA88298.1"/>
    <property type="molecule type" value="Transcribed_RNA"/>
</dbReference>
<evidence type="ECO:0000313" key="1">
    <source>
        <dbReference type="EMBL" id="JAA88298.1"/>
    </source>
</evidence>
<proteinExistence type="predicted"/>
<organism evidence="1">
    <name type="scientific">Pararge aegeria</name>
    <name type="common">speckled wood butterfly</name>
    <dbReference type="NCBI Taxonomy" id="116150"/>
    <lineage>
        <taxon>Eukaryota</taxon>
        <taxon>Metazoa</taxon>
        <taxon>Ecdysozoa</taxon>
        <taxon>Arthropoda</taxon>
        <taxon>Hexapoda</taxon>
        <taxon>Insecta</taxon>
        <taxon>Pterygota</taxon>
        <taxon>Neoptera</taxon>
        <taxon>Endopterygota</taxon>
        <taxon>Lepidoptera</taxon>
        <taxon>Glossata</taxon>
        <taxon>Ditrysia</taxon>
        <taxon>Papilionoidea</taxon>
        <taxon>Nymphalidae</taxon>
        <taxon>Satyrinae</taxon>
        <taxon>Satyrini</taxon>
        <taxon>Parargina</taxon>
        <taxon>Pararge</taxon>
    </lineage>
</organism>
<reference evidence="1" key="1">
    <citation type="journal article" date="2013" name="BMC Genomics">
        <title>Unscrambling butterfly oogenesis.</title>
        <authorList>
            <person name="Carter J.M."/>
            <person name="Baker S.C."/>
            <person name="Pink R."/>
            <person name="Carter D.R."/>
            <person name="Collins A."/>
            <person name="Tomlin J."/>
            <person name="Gibbs M."/>
            <person name="Breuker C.J."/>
        </authorList>
    </citation>
    <scope>NUCLEOTIDE SEQUENCE</scope>
    <source>
        <tissue evidence="1">Ovary</tissue>
    </source>
</reference>
<sequence length="84" mass="9886">MGTCFCTTLEFASHEAMGSIRTYAYRNNAKCNELKSKVIWFKTIFKCCSKSLTGGRLRRLVCVKPYQWAIKLLHPWHRLETKRQ</sequence>